<dbReference type="Proteomes" id="UP000235145">
    <property type="component" value="Unassembled WGS sequence"/>
</dbReference>
<organism evidence="1 2">
    <name type="scientific">Lactuca sativa</name>
    <name type="common">Garden lettuce</name>
    <dbReference type="NCBI Taxonomy" id="4236"/>
    <lineage>
        <taxon>Eukaryota</taxon>
        <taxon>Viridiplantae</taxon>
        <taxon>Streptophyta</taxon>
        <taxon>Embryophyta</taxon>
        <taxon>Tracheophyta</taxon>
        <taxon>Spermatophyta</taxon>
        <taxon>Magnoliopsida</taxon>
        <taxon>eudicotyledons</taxon>
        <taxon>Gunneridae</taxon>
        <taxon>Pentapetalae</taxon>
        <taxon>asterids</taxon>
        <taxon>campanulids</taxon>
        <taxon>Asterales</taxon>
        <taxon>Asteraceae</taxon>
        <taxon>Cichorioideae</taxon>
        <taxon>Cichorieae</taxon>
        <taxon>Lactucinae</taxon>
        <taxon>Lactuca</taxon>
    </lineage>
</organism>
<dbReference type="AlphaFoldDB" id="A0A9R1X923"/>
<reference evidence="1 2" key="1">
    <citation type="journal article" date="2017" name="Nat. Commun.">
        <title>Genome assembly with in vitro proximity ligation data and whole-genome triplication in lettuce.</title>
        <authorList>
            <person name="Reyes-Chin-Wo S."/>
            <person name="Wang Z."/>
            <person name="Yang X."/>
            <person name="Kozik A."/>
            <person name="Arikit S."/>
            <person name="Song C."/>
            <person name="Xia L."/>
            <person name="Froenicke L."/>
            <person name="Lavelle D.O."/>
            <person name="Truco M.J."/>
            <person name="Xia R."/>
            <person name="Zhu S."/>
            <person name="Xu C."/>
            <person name="Xu H."/>
            <person name="Xu X."/>
            <person name="Cox K."/>
            <person name="Korf I."/>
            <person name="Meyers B.C."/>
            <person name="Michelmore R.W."/>
        </authorList>
    </citation>
    <scope>NUCLEOTIDE SEQUENCE [LARGE SCALE GENOMIC DNA]</scope>
    <source>
        <strain evidence="2">cv. Salinas</strain>
        <tissue evidence="1">Seedlings</tissue>
    </source>
</reference>
<sequence>MGVKGCGLMVCKEKSDALKWVSDARVVLEDGSTSKAKSFADSESKDGMLYEMHHSCNKTLDWRCTESLSDYLSKRNIMEYVRLDATFFLLIRAKNECFISFKGWIDGEASLDPGDGGGWRWKVEYRRAIYRKIN</sequence>
<name>A0A9R1X923_LACSA</name>
<evidence type="ECO:0000313" key="2">
    <source>
        <dbReference type="Proteomes" id="UP000235145"/>
    </source>
</evidence>
<accession>A0A9R1X923</accession>
<gene>
    <name evidence="1" type="ORF">LSAT_V11C500275090</name>
</gene>
<keyword evidence="2" id="KW-1185">Reference proteome</keyword>
<evidence type="ECO:0000313" key="1">
    <source>
        <dbReference type="EMBL" id="KAJ0205420.1"/>
    </source>
</evidence>
<protein>
    <submittedName>
        <fullName evidence="1">Uncharacterized protein</fullName>
    </submittedName>
</protein>
<proteinExistence type="predicted"/>
<comment type="caution">
    <text evidence="1">The sequence shown here is derived from an EMBL/GenBank/DDBJ whole genome shotgun (WGS) entry which is preliminary data.</text>
</comment>
<dbReference type="EMBL" id="NBSK02000005">
    <property type="protein sequence ID" value="KAJ0205420.1"/>
    <property type="molecule type" value="Genomic_DNA"/>
</dbReference>